<comment type="caution">
    <text evidence="2">The sequence shown here is derived from an EMBL/GenBank/DDBJ whole genome shotgun (WGS) entry which is preliminary data.</text>
</comment>
<protein>
    <submittedName>
        <fullName evidence="2">Uncharacterized protein</fullName>
    </submittedName>
</protein>
<dbReference type="Proteomes" id="UP000324222">
    <property type="component" value="Unassembled WGS sequence"/>
</dbReference>
<name>A0A5B7IJP7_PORTR</name>
<proteinExistence type="predicted"/>
<feature type="region of interest" description="Disordered" evidence="1">
    <location>
        <begin position="1"/>
        <end position="39"/>
    </location>
</feature>
<dbReference type="EMBL" id="VSRR010059999">
    <property type="protein sequence ID" value="MPC82523.1"/>
    <property type="molecule type" value="Genomic_DNA"/>
</dbReference>
<reference evidence="2 3" key="1">
    <citation type="submission" date="2019-05" db="EMBL/GenBank/DDBJ databases">
        <title>Another draft genome of Portunus trituberculatus and its Hox gene families provides insights of decapod evolution.</title>
        <authorList>
            <person name="Jeong J.-H."/>
            <person name="Song I."/>
            <person name="Kim S."/>
            <person name="Choi T."/>
            <person name="Kim D."/>
            <person name="Ryu S."/>
            <person name="Kim W."/>
        </authorList>
    </citation>
    <scope>NUCLEOTIDE SEQUENCE [LARGE SCALE GENOMIC DNA]</scope>
    <source>
        <tissue evidence="2">Muscle</tissue>
    </source>
</reference>
<organism evidence="2 3">
    <name type="scientific">Portunus trituberculatus</name>
    <name type="common">Swimming crab</name>
    <name type="synonym">Neptunus trituberculatus</name>
    <dbReference type="NCBI Taxonomy" id="210409"/>
    <lineage>
        <taxon>Eukaryota</taxon>
        <taxon>Metazoa</taxon>
        <taxon>Ecdysozoa</taxon>
        <taxon>Arthropoda</taxon>
        <taxon>Crustacea</taxon>
        <taxon>Multicrustacea</taxon>
        <taxon>Malacostraca</taxon>
        <taxon>Eumalacostraca</taxon>
        <taxon>Eucarida</taxon>
        <taxon>Decapoda</taxon>
        <taxon>Pleocyemata</taxon>
        <taxon>Brachyura</taxon>
        <taxon>Eubrachyura</taxon>
        <taxon>Portunoidea</taxon>
        <taxon>Portunidae</taxon>
        <taxon>Portuninae</taxon>
        <taxon>Portunus</taxon>
    </lineage>
</organism>
<dbReference type="AlphaFoldDB" id="A0A5B7IJP7"/>
<evidence type="ECO:0000313" key="2">
    <source>
        <dbReference type="EMBL" id="MPC82523.1"/>
    </source>
</evidence>
<evidence type="ECO:0000256" key="1">
    <source>
        <dbReference type="SAM" id="MobiDB-lite"/>
    </source>
</evidence>
<gene>
    <name evidence="2" type="ORF">E2C01_077195</name>
</gene>
<feature type="compositionally biased region" description="Pro residues" evidence="1">
    <location>
        <begin position="17"/>
        <end position="38"/>
    </location>
</feature>
<evidence type="ECO:0000313" key="3">
    <source>
        <dbReference type="Proteomes" id="UP000324222"/>
    </source>
</evidence>
<sequence length="141" mass="15583">MARQASKGADRGATIAQPPPASQPASPSPPAPPRPVPSALPVRQDLHHFHLFHFFLQPYTRTSRIPASTPLPFTMDYRDVTTKGLTSYWITLQPRGLLSKQHLWSLLWSGSDGYAAEVCHVKCDVVKHVSSKLFILQSSAK</sequence>
<keyword evidence="3" id="KW-1185">Reference proteome</keyword>
<accession>A0A5B7IJP7</accession>